<gene>
    <name evidence="2" type="ORF">N7469_010419</name>
</gene>
<dbReference type="GeneID" id="81388491"/>
<reference evidence="2" key="1">
    <citation type="submission" date="2022-11" db="EMBL/GenBank/DDBJ databases">
        <authorList>
            <person name="Petersen C."/>
        </authorList>
    </citation>
    <scope>NUCLEOTIDE SEQUENCE</scope>
    <source>
        <strain evidence="2">IBT 23319</strain>
    </source>
</reference>
<proteinExistence type="predicted"/>
<dbReference type="EMBL" id="JAPQKT010000009">
    <property type="protein sequence ID" value="KAJ5221532.1"/>
    <property type="molecule type" value="Genomic_DNA"/>
</dbReference>
<feature type="chain" id="PRO_5040915322" evidence="1">
    <location>
        <begin position="22"/>
        <end position="94"/>
    </location>
</feature>
<reference evidence="2" key="2">
    <citation type="journal article" date="2023" name="IMA Fungus">
        <title>Comparative genomic study of the Penicillium genus elucidates a diverse pangenome and 15 lateral gene transfer events.</title>
        <authorList>
            <person name="Petersen C."/>
            <person name="Sorensen T."/>
            <person name="Nielsen M.R."/>
            <person name="Sondergaard T.E."/>
            <person name="Sorensen J.L."/>
            <person name="Fitzpatrick D.A."/>
            <person name="Frisvad J.C."/>
            <person name="Nielsen K.L."/>
        </authorList>
    </citation>
    <scope>NUCLEOTIDE SEQUENCE</scope>
    <source>
        <strain evidence="2">IBT 23319</strain>
    </source>
</reference>
<evidence type="ECO:0000256" key="1">
    <source>
        <dbReference type="SAM" id="SignalP"/>
    </source>
</evidence>
<evidence type="ECO:0000313" key="3">
    <source>
        <dbReference type="Proteomes" id="UP001147733"/>
    </source>
</evidence>
<dbReference type="Proteomes" id="UP001147733">
    <property type="component" value="Unassembled WGS sequence"/>
</dbReference>
<evidence type="ECO:0000313" key="2">
    <source>
        <dbReference type="EMBL" id="KAJ5221532.1"/>
    </source>
</evidence>
<comment type="caution">
    <text evidence="2">The sequence shown here is derived from an EMBL/GenBank/DDBJ whole genome shotgun (WGS) entry which is preliminary data.</text>
</comment>
<dbReference type="OrthoDB" id="3001700at2759"/>
<protein>
    <submittedName>
        <fullName evidence="2">Uncharacterized protein</fullName>
    </submittedName>
</protein>
<dbReference type="RefSeq" id="XP_056496455.1">
    <property type="nucleotide sequence ID" value="XM_056649324.1"/>
</dbReference>
<name>A0A9W9NK88_PENCI</name>
<keyword evidence="3" id="KW-1185">Reference proteome</keyword>
<feature type="signal peptide" evidence="1">
    <location>
        <begin position="1"/>
        <end position="21"/>
    </location>
</feature>
<dbReference type="AlphaFoldDB" id="A0A9W9NK88"/>
<keyword evidence="1" id="KW-0732">Signal</keyword>
<accession>A0A9W9NK88</accession>
<sequence>MFYFILYILSQLVLIAAWVSGTLDPYQKRLQEILLDQIGETKVSYGLKKSLTAKKLTEDQNLSKIQDQMGSQLGGVFGKGGIGQGLGSAISKGL</sequence>
<organism evidence="2 3">
    <name type="scientific">Penicillium citrinum</name>
    <dbReference type="NCBI Taxonomy" id="5077"/>
    <lineage>
        <taxon>Eukaryota</taxon>
        <taxon>Fungi</taxon>
        <taxon>Dikarya</taxon>
        <taxon>Ascomycota</taxon>
        <taxon>Pezizomycotina</taxon>
        <taxon>Eurotiomycetes</taxon>
        <taxon>Eurotiomycetidae</taxon>
        <taxon>Eurotiales</taxon>
        <taxon>Aspergillaceae</taxon>
        <taxon>Penicillium</taxon>
    </lineage>
</organism>